<gene>
    <name evidence="2" type="ORF">D6D13_08172</name>
</gene>
<sequence length="513" mass="58860">MTGFRIVSPSASSTGIQLNKVHIISLSKISATTGDSDDSMDSKRNNDREGLSALDAEILGSAAGSDTDMEEDEDMELDDSSSSSDASVNGGRSGNAQSQWHENNPLLREISLNKLDDYGYINLETICVDKAFGYSRRRMLEAARWRAKLDVAKGLCYSIEEPFTLEKKSKVGKLHEFHRIHPIFRRDNWNSTDLLCTTTTNEYWERLKPVLQLATLLLESEHMIGYIVSMLDVPSHKKISITAKTLKRLGGEVYWFERKHNPSHVERQRVWKDLYELGNKIMWTEKDMTGDKQVHGYTTGDKKSPEIVLDEEHINIICREVSPVQDAIDWTPGSDEESARLRVKFNLATTMVHEVMHALWRCRYFPHAEPYYRDTRHAELGFQWEQLMYSGVIEGPTTDRGFPYILSTYQWPEPEDEEDNREALMSHKKWGSGNVSREYAVEMSFIQNFFTLDFWDEVDRYGSSNFFPLKRLGVRTVGKFEYWKSESASIRGPANPTPQSPGDADERGIINRH</sequence>
<feature type="compositionally biased region" description="Acidic residues" evidence="1">
    <location>
        <begin position="67"/>
        <end position="79"/>
    </location>
</feature>
<protein>
    <submittedName>
        <fullName evidence="2">Uncharacterized protein</fullName>
    </submittedName>
</protein>
<comment type="caution">
    <text evidence="2">The sequence shown here is derived from an EMBL/GenBank/DDBJ whole genome shotgun (WGS) entry which is preliminary data.</text>
</comment>
<feature type="compositionally biased region" description="Basic and acidic residues" evidence="1">
    <location>
        <begin position="504"/>
        <end position="513"/>
    </location>
</feature>
<evidence type="ECO:0000256" key="1">
    <source>
        <dbReference type="SAM" id="MobiDB-lite"/>
    </source>
</evidence>
<feature type="region of interest" description="Disordered" evidence="1">
    <location>
        <begin position="31"/>
        <end position="100"/>
    </location>
</feature>
<proteinExistence type="predicted"/>
<feature type="compositionally biased region" description="Basic and acidic residues" evidence="1">
    <location>
        <begin position="40"/>
        <end position="50"/>
    </location>
</feature>
<name>A0A4S9C7N4_AURPU</name>
<feature type="region of interest" description="Disordered" evidence="1">
    <location>
        <begin position="488"/>
        <end position="513"/>
    </location>
</feature>
<organism evidence="2">
    <name type="scientific">Aureobasidium pullulans</name>
    <name type="common">Black yeast</name>
    <name type="synonym">Pullularia pullulans</name>
    <dbReference type="NCBI Taxonomy" id="5580"/>
    <lineage>
        <taxon>Eukaryota</taxon>
        <taxon>Fungi</taxon>
        <taxon>Dikarya</taxon>
        <taxon>Ascomycota</taxon>
        <taxon>Pezizomycotina</taxon>
        <taxon>Dothideomycetes</taxon>
        <taxon>Dothideomycetidae</taxon>
        <taxon>Dothideales</taxon>
        <taxon>Saccotheciaceae</taxon>
        <taxon>Aureobasidium</taxon>
    </lineage>
</organism>
<evidence type="ECO:0000313" key="2">
    <source>
        <dbReference type="EMBL" id="THX02722.1"/>
    </source>
</evidence>
<reference evidence="2" key="1">
    <citation type="submission" date="2018-10" db="EMBL/GenBank/DDBJ databases">
        <title>Fifty Aureobasidium pullulans genomes reveal a recombining polyextremotolerant generalist.</title>
        <authorList>
            <person name="Gostincar C."/>
            <person name="Turk M."/>
            <person name="Zajc J."/>
            <person name="Gunde-Cimerman N."/>
        </authorList>
    </citation>
    <scope>NUCLEOTIDE SEQUENCE [LARGE SCALE GENOMIC DNA]</scope>
    <source>
        <strain evidence="2">EXF-10085</strain>
    </source>
</reference>
<accession>A0A4S9C7N4</accession>
<dbReference type="AlphaFoldDB" id="A0A4S9C7N4"/>
<dbReference type="EMBL" id="QZAS01000037">
    <property type="protein sequence ID" value="THX02722.1"/>
    <property type="molecule type" value="Genomic_DNA"/>
</dbReference>